<dbReference type="PANTHER" id="PTHR43238">
    <property type="entry name" value="GDP-L-FUCOSE SYNTHASE"/>
    <property type="match status" value="1"/>
</dbReference>
<proteinExistence type="predicted"/>
<dbReference type="Gene3D" id="3.90.25.10">
    <property type="entry name" value="UDP-galactose 4-epimerase, domain 1"/>
    <property type="match status" value="1"/>
</dbReference>
<gene>
    <name evidence="2" type="ORF">S01H1_43839</name>
</gene>
<dbReference type="Pfam" id="PF01370">
    <property type="entry name" value="Epimerase"/>
    <property type="match status" value="1"/>
</dbReference>
<dbReference type="InterPro" id="IPR036291">
    <property type="entry name" value="NAD(P)-bd_dom_sf"/>
</dbReference>
<evidence type="ECO:0000259" key="1">
    <source>
        <dbReference type="Pfam" id="PF01370"/>
    </source>
</evidence>
<organism evidence="2">
    <name type="scientific">marine sediment metagenome</name>
    <dbReference type="NCBI Taxonomy" id="412755"/>
    <lineage>
        <taxon>unclassified sequences</taxon>
        <taxon>metagenomes</taxon>
        <taxon>ecological metagenomes</taxon>
    </lineage>
</organism>
<feature type="domain" description="NAD-dependent epimerase/dehydratase" evidence="1">
    <location>
        <begin position="5"/>
        <end position="165"/>
    </location>
</feature>
<name>X0U9Z4_9ZZZZ</name>
<dbReference type="PANTHER" id="PTHR43238:SF1">
    <property type="entry name" value="GDP-L-FUCOSE SYNTHASE"/>
    <property type="match status" value="1"/>
</dbReference>
<feature type="non-terminal residue" evidence="2">
    <location>
        <position position="1"/>
    </location>
</feature>
<comment type="caution">
    <text evidence="2">The sequence shown here is derived from an EMBL/GenBank/DDBJ whole genome shotgun (WGS) entry which is preliminary data.</text>
</comment>
<dbReference type="EMBL" id="BARS01027940">
    <property type="protein sequence ID" value="GAG02654.1"/>
    <property type="molecule type" value="Genomic_DNA"/>
</dbReference>
<accession>X0U9Z4</accession>
<dbReference type="AlphaFoldDB" id="X0U9Z4"/>
<dbReference type="InterPro" id="IPR001509">
    <property type="entry name" value="Epimerase_deHydtase"/>
</dbReference>
<dbReference type="SUPFAM" id="SSF51735">
    <property type="entry name" value="NAD(P)-binding Rossmann-fold domains"/>
    <property type="match status" value="1"/>
</dbReference>
<evidence type="ECO:0000313" key="2">
    <source>
        <dbReference type="EMBL" id="GAG02654.1"/>
    </source>
</evidence>
<protein>
    <recommendedName>
        <fullName evidence="1">NAD-dependent epimerase/dehydratase domain-containing protein</fullName>
    </recommendedName>
</protein>
<reference evidence="2" key="1">
    <citation type="journal article" date="2014" name="Front. Microbiol.">
        <title>High frequency of phylogenetically diverse reductive dehalogenase-homologous genes in deep subseafloor sedimentary metagenomes.</title>
        <authorList>
            <person name="Kawai M."/>
            <person name="Futagami T."/>
            <person name="Toyoda A."/>
            <person name="Takaki Y."/>
            <person name="Nishi S."/>
            <person name="Hori S."/>
            <person name="Arai W."/>
            <person name="Tsubouchi T."/>
            <person name="Morono Y."/>
            <person name="Uchiyama I."/>
            <person name="Ito T."/>
            <person name="Fujiyama A."/>
            <person name="Inagaki F."/>
            <person name="Takami H."/>
        </authorList>
    </citation>
    <scope>NUCLEOTIDE SEQUENCE</scope>
    <source>
        <strain evidence="2">Expedition CK06-06</strain>
    </source>
</reference>
<dbReference type="GO" id="GO:0050577">
    <property type="term" value="F:GDP-L-fucose synthase activity"/>
    <property type="evidence" value="ECO:0007669"/>
    <property type="project" value="TreeGrafter"/>
</dbReference>
<dbReference type="Gene3D" id="3.40.50.720">
    <property type="entry name" value="NAD(P)-binding Rossmann-like Domain"/>
    <property type="match status" value="1"/>
</dbReference>
<sequence>FTGKHDADVMHNSALINLNVLYYGNKYNIKKIFYSSSACIYPSHNQTDPNNPKCNEESAYPACPDSEYGWEKLFSERMYRSFHRNYDMNIRIARFHNIFGEEGSWNNGKEKSPAAICRKVAECKSGNIEIWGTGEQTRSFLYIDECLKGIKLLMNSYHTSPINIGSEEVISINNLAKMVIDISGKDIKINNLFGKEYAAKYGCECPIGVMGRNSDNKNLNKYLEWTPSQTLKVGMEKLYKWINKQVQNG</sequence>